<name>A0A2U8E4K0_9BACT</name>
<evidence type="ECO:0008006" key="3">
    <source>
        <dbReference type="Google" id="ProtNLM"/>
    </source>
</evidence>
<gene>
    <name evidence="1" type="ORF">CKA38_10930</name>
</gene>
<dbReference type="EMBL" id="CP023004">
    <property type="protein sequence ID" value="AWI09695.1"/>
    <property type="molecule type" value="Genomic_DNA"/>
</dbReference>
<dbReference type="AlphaFoldDB" id="A0A2U8E4K0"/>
<dbReference type="KEGG" id="elut:CKA38_10930"/>
<dbReference type="RefSeq" id="WP_108825508.1">
    <property type="nucleotide sequence ID" value="NZ_CP023004.1"/>
</dbReference>
<dbReference type="Pfam" id="PF11392">
    <property type="entry name" value="AllH"/>
    <property type="match status" value="1"/>
</dbReference>
<evidence type="ECO:0000313" key="2">
    <source>
        <dbReference type="Proteomes" id="UP000244896"/>
    </source>
</evidence>
<reference evidence="1 2" key="1">
    <citation type="journal article" date="2018" name="Syst. Appl. Microbiol.">
        <title>Ereboglobus luteus gen. nov. sp. nov. from cockroach guts, and new insights into the oxygen relationship of the genera Opitutus and Didymococcus (Verrucomicrobia: Opitutaceae).</title>
        <authorList>
            <person name="Tegtmeier D."/>
            <person name="Belitz A."/>
            <person name="Radek R."/>
            <person name="Heimerl T."/>
            <person name="Brune A."/>
        </authorList>
    </citation>
    <scope>NUCLEOTIDE SEQUENCE [LARGE SCALE GENOMIC DNA]</scope>
    <source>
        <strain evidence="1 2">Ho45</strain>
    </source>
</reference>
<keyword evidence="2" id="KW-1185">Reference proteome</keyword>
<evidence type="ECO:0000313" key="1">
    <source>
        <dbReference type="EMBL" id="AWI09695.1"/>
    </source>
</evidence>
<dbReference type="OrthoDB" id="4933449at2"/>
<organism evidence="1 2">
    <name type="scientific">Ereboglobus luteus</name>
    <dbReference type="NCBI Taxonomy" id="1796921"/>
    <lineage>
        <taxon>Bacteria</taxon>
        <taxon>Pseudomonadati</taxon>
        <taxon>Verrucomicrobiota</taxon>
        <taxon>Opitutia</taxon>
        <taxon>Opitutales</taxon>
        <taxon>Opitutaceae</taxon>
        <taxon>Ereboglobus</taxon>
    </lineage>
</organism>
<accession>A0A2U8E4K0</accession>
<proteinExistence type="predicted"/>
<protein>
    <recommendedName>
        <fullName evidence="3">DUF2877 domain-containing protein</fullName>
    </recommendedName>
</protein>
<dbReference type="Proteomes" id="UP000244896">
    <property type="component" value="Chromosome"/>
</dbReference>
<dbReference type="InterPro" id="IPR021530">
    <property type="entry name" value="AllH-like"/>
</dbReference>
<sequence length="322" mass="34592">MSVMQISRRGAPCVRPDVRPLWGSVRKPFFAHEGARKVRPYKMSRLASESLARASKGRVHSVFTRCFNITTPAGDWLTVALAPFPQTPDSIIVNASGIGADFSPQLCVVAGMPVEISREEISIPDADVVFAFSGAEIFDTRREPFVRSNRAAHNLALAEEIIQRHGRECDFPELQRRITPAIAALREGILRNDAAAIRAQCEALLGLGVGLTPSGDDILCGVTAGLFLGGVTENENQFVPVLRELLPTAGERTTDISVRSLRLCVVGEISGVVFDAARAIMCGEAREVDLAISALLEVGGTSGTEMARGLCLGIQLAEELRG</sequence>